<dbReference type="EMBL" id="SPSB01000002">
    <property type="protein sequence ID" value="TFV96110.1"/>
    <property type="molecule type" value="Genomic_DNA"/>
</dbReference>
<dbReference type="OrthoDB" id="9957813at2"/>
<name>A0A4Y9QVB9_9BACT</name>
<dbReference type="AlphaFoldDB" id="A0A4Y9QVB9"/>
<sequence length="74" mass="8376">MKFIKILTLFLGFSLFGISNSYAFLWTPQERDCTATLTYTIEIAGVEVEFTETWEGTKQVCKDGNSFCWASDCA</sequence>
<dbReference type="RefSeq" id="WP_135072767.1">
    <property type="nucleotide sequence ID" value="NZ_SPSB01000002.1"/>
</dbReference>
<gene>
    <name evidence="1" type="ORF">E4S40_07745</name>
</gene>
<accession>A0A4Y9QVB9</accession>
<evidence type="ECO:0000313" key="1">
    <source>
        <dbReference type="EMBL" id="TFV96110.1"/>
    </source>
</evidence>
<dbReference type="Proteomes" id="UP000297647">
    <property type="component" value="Unassembled WGS sequence"/>
</dbReference>
<protein>
    <submittedName>
        <fullName evidence="1">Uncharacterized protein</fullName>
    </submittedName>
</protein>
<comment type="caution">
    <text evidence="1">The sequence shown here is derived from an EMBL/GenBank/DDBJ whole genome shotgun (WGS) entry which is preliminary data.</text>
</comment>
<evidence type="ECO:0000313" key="2">
    <source>
        <dbReference type="Proteomes" id="UP000297647"/>
    </source>
</evidence>
<organism evidence="1 2">
    <name type="scientific">Algoriphagus kandeliae</name>
    <dbReference type="NCBI Taxonomy" id="2562278"/>
    <lineage>
        <taxon>Bacteria</taxon>
        <taxon>Pseudomonadati</taxon>
        <taxon>Bacteroidota</taxon>
        <taxon>Cytophagia</taxon>
        <taxon>Cytophagales</taxon>
        <taxon>Cyclobacteriaceae</taxon>
        <taxon>Algoriphagus</taxon>
    </lineage>
</organism>
<reference evidence="1 2" key="1">
    <citation type="submission" date="2019-03" db="EMBL/GenBank/DDBJ databases">
        <title>Algoriphagus sp. nov, a new strain isolated from root system soil of mangrove plant Kandelia.</title>
        <authorList>
            <person name="Yin Q."/>
            <person name="Wang K."/>
            <person name="Song Z."/>
        </authorList>
    </citation>
    <scope>NUCLEOTIDE SEQUENCE [LARGE SCALE GENOMIC DNA]</scope>
    <source>
        <strain evidence="1 2">XY-J91</strain>
    </source>
</reference>
<keyword evidence="2" id="KW-1185">Reference proteome</keyword>
<proteinExistence type="predicted"/>